<dbReference type="Proteomes" id="UP000824090">
    <property type="component" value="Unassembled WGS sequence"/>
</dbReference>
<evidence type="ECO:0000256" key="1">
    <source>
        <dbReference type="SAM" id="MobiDB-lite"/>
    </source>
</evidence>
<feature type="transmembrane region" description="Helical" evidence="2">
    <location>
        <begin position="584"/>
        <end position="604"/>
    </location>
</feature>
<gene>
    <name evidence="4" type="ORF">IAC50_01310</name>
</gene>
<comment type="caution">
    <text evidence="4">The sequence shown here is derived from an EMBL/GenBank/DDBJ whole genome shotgun (WGS) entry which is preliminary data.</text>
</comment>
<keyword evidence="3" id="KW-0732">Signal</keyword>
<keyword evidence="2" id="KW-0472">Membrane</keyword>
<protein>
    <recommendedName>
        <fullName evidence="6">Gram-positive cocci surface proteins LPxTG domain-containing protein</fullName>
    </recommendedName>
</protein>
<name>A0A9D1I1B0_9FIRM</name>
<dbReference type="InterPro" id="IPR011050">
    <property type="entry name" value="Pectin_lyase_fold/virulence"/>
</dbReference>
<evidence type="ECO:0008006" key="6">
    <source>
        <dbReference type="Google" id="ProtNLM"/>
    </source>
</evidence>
<dbReference type="AlphaFoldDB" id="A0A9D1I1B0"/>
<reference evidence="4" key="2">
    <citation type="journal article" date="2021" name="PeerJ">
        <title>Extensive microbial diversity within the chicken gut microbiome revealed by metagenomics and culture.</title>
        <authorList>
            <person name="Gilroy R."/>
            <person name="Ravi A."/>
            <person name="Getino M."/>
            <person name="Pursley I."/>
            <person name="Horton D.L."/>
            <person name="Alikhan N.F."/>
            <person name="Baker D."/>
            <person name="Gharbi K."/>
            <person name="Hall N."/>
            <person name="Watson M."/>
            <person name="Adriaenssens E.M."/>
            <person name="Foster-Nyarko E."/>
            <person name="Jarju S."/>
            <person name="Secka A."/>
            <person name="Antonio M."/>
            <person name="Oren A."/>
            <person name="Chaudhuri R.R."/>
            <person name="La Ragione R."/>
            <person name="Hildebrand F."/>
            <person name="Pallen M.J."/>
        </authorList>
    </citation>
    <scope>NUCLEOTIDE SEQUENCE</scope>
    <source>
        <strain evidence="4">ChiHcec3-6078</strain>
    </source>
</reference>
<dbReference type="EMBL" id="DVMP01000028">
    <property type="protein sequence ID" value="HIU25120.1"/>
    <property type="molecule type" value="Genomic_DNA"/>
</dbReference>
<proteinExistence type="predicted"/>
<feature type="region of interest" description="Disordered" evidence="1">
    <location>
        <begin position="555"/>
        <end position="582"/>
    </location>
</feature>
<evidence type="ECO:0000256" key="3">
    <source>
        <dbReference type="SAM" id="SignalP"/>
    </source>
</evidence>
<keyword evidence="2" id="KW-0812">Transmembrane</keyword>
<reference evidence="4" key="1">
    <citation type="submission" date="2020-10" db="EMBL/GenBank/DDBJ databases">
        <authorList>
            <person name="Gilroy R."/>
        </authorList>
    </citation>
    <scope>NUCLEOTIDE SEQUENCE</scope>
    <source>
        <strain evidence="4">ChiHcec3-6078</strain>
    </source>
</reference>
<feature type="chain" id="PRO_5039043909" description="Gram-positive cocci surface proteins LPxTG domain-containing protein" evidence="3">
    <location>
        <begin position="27"/>
        <end position="609"/>
    </location>
</feature>
<evidence type="ECO:0000256" key="2">
    <source>
        <dbReference type="SAM" id="Phobius"/>
    </source>
</evidence>
<accession>A0A9D1I1B0</accession>
<feature type="signal peptide" evidence="3">
    <location>
        <begin position="1"/>
        <end position="26"/>
    </location>
</feature>
<organism evidence="4 5">
    <name type="scientific">Candidatus Allocopromorpha excrementigallinarum</name>
    <dbReference type="NCBI Taxonomy" id="2840742"/>
    <lineage>
        <taxon>Bacteria</taxon>
        <taxon>Bacillati</taxon>
        <taxon>Bacillota</taxon>
        <taxon>Clostridia</taxon>
        <taxon>Eubacteriales</taxon>
        <taxon>Eubacteriaceae</taxon>
        <taxon>Eubacteriaceae incertae sedis</taxon>
        <taxon>Candidatus Allocopromorpha</taxon>
    </lineage>
</organism>
<dbReference type="SUPFAM" id="SSF51126">
    <property type="entry name" value="Pectin lyase-like"/>
    <property type="match status" value="2"/>
</dbReference>
<sequence length="609" mass="63730">MKKRKWLSVLVAAIMVMAMLPTVVSADETTNSGETEGAKVAAVGGTEYGTLQEAVDAADGSEITLLDDIVLDSYVNIAAGATVKIKGEEKQITLAPGATAAFNSFNVTEGLQSGTSLTVENVKFQGANKGQQVGHAVITGINAENVSVELRNCTFTDLYDAVYCNFVSNSEAAANSITIAESVFSNVANYYGVDDGATSGGRTDKHLVTLDNNEGEAGIETFAVATVNGVGYTSLPAAVEEGGTVTLLKNTAVDSKLSLNKEGITLDLNNFEITASENFVYDEDASSNSHLVDVVADNVTVKNGTIKTTDQNRHALNVYNSEGVVLENLTLDHTNANSGAPLVVGASKVTIGGDMEFITGNNSWYAMNVDSREIGGNKTGSVADIADNTQLFFSGVQQGGIFIENTAEVPDNEVGVNFGEGVSMLAIDVIDNAGNFIPVAIRDGAAATVSNPENVTGMVFDEETGTYEVTHQISLIIDYVTEPGGEPIARDSMELMAPAGEFTWIYEENFSLESFPEGYNVIDWGGVAKEMTVTVVAGESNVYLYEVLVEKAENAGTGQQTPPAGENGAGADKNQGSPKTGDPFSLALLLGLMGAAGTGAGVALKRRSR</sequence>
<evidence type="ECO:0000313" key="5">
    <source>
        <dbReference type="Proteomes" id="UP000824090"/>
    </source>
</evidence>
<keyword evidence="2" id="KW-1133">Transmembrane helix</keyword>
<evidence type="ECO:0000313" key="4">
    <source>
        <dbReference type="EMBL" id="HIU25120.1"/>
    </source>
</evidence>